<keyword evidence="5 7" id="KW-0012">Acyltransferase</keyword>
<dbReference type="EMBL" id="UGQA01000001">
    <property type="protein sequence ID" value="STY94737.1"/>
    <property type="molecule type" value="Genomic_DNA"/>
</dbReference>
<evidence type="ECO:0000256" key="1">
    <source>
        <dbReference type="ARBA" id="ARBA00005189"/>
    </source>
</evidence>
<dbReference type="InterPro" id="IPR002123">
    <property type="entry name" value="Plipid/glycerol_acylTrfase"/>
</dbReference>
<protein>
    <submittedName>
        <fullName evidence="7">1-acylglycerol-3-phosphate O-acyltransferases</fullName>
    </submittedName>
</protein>
<evidence type="ECO:0000313" key="7">
    <source>
        <dbReference type="EMBL" id="STY94737.1"/>
    </source>
</evidence>
<evidence type="ECO:0000256" key="3">
    <source>
        <dbReference type="ARBA" id="ARBA00022679"/>
    </source>
</evidence>
<keyword evidence="4" id="KW-0443">Lipid metabolism</keyword>
<feature type="domain" description="Phospholipid/glycerol acyltransferase" evidence="6">
    <location>
        <begin position="109"/>
        <end position="220"/>
    </location>
</feature>
<evidence type="ECO:0000259" key="6">
    <source>
        <dbReference type="SMART" id="SM00563"/>
    </source>
</evidence>
<dbReference type="SUPFAM" id="SSF69593">
    <property type="entry name" value="Glycerol-3-phosphate (1)-acyltransferase"/>
    <property type="match status" value="1"/>
</dbReference>
<dbReference type="SMART" id="SM00563">
    <property type="entry name" value="PlsC"/>
    <property type="match status" value="1"/>
</dbReference>
<dbReference type="Pfam" id="PF01553">
    <property type="entry name" value="Acyltransferase"/>
    <property type="match status" value="1"/>
</dbReference>
<dbReference type="PANTHER" id="PTHR10434">
    <property type="entry name" value="1-ACYL-SN-GLYCEROL-3-PHOSPHATE ACYLTRANSFERASE"/>
    <property type="match status" value="1"/>
</dbReference>
<evidence type="ECO:0000256" key="4">
    <source>
        <dbReference type="ARBA" id="ARBA00023098"/>
    </source>
</evidence>
<sequence>MSAQHPHYQPPAEPSKIDFVKKLLRQTAHDLTQPETYTLDHAKVLLQRGKRAAGLAKSVVMGVSYTHRIKDRPTSNEQVSHYLQLVCQQACRALQVEVIPLKPIPQELALWTCNHISWLDIAVVGSIIPTFFISKAEIADWPIMGKVTQAANTLYIKRGSGDSGYVSQLMAQDLAAGKPLIFFPEATTSDGTGILPLHGKLLQSAMDTQTPIQPILITYVNADGKLDDMIPYTDMTMAESIQRIVDNRPSKAYILPLDKIEPADHTRDELTAMLQTAMIDGLQRMHAQVLS</sequence>
<evidence type="ECO:0000313" key="8">
    <source>
        <dbReference type="Proteomes" id="UP000255193"/>
    </source>
</evidence>
<dbReference type="Proteomes" id="UP000255193">
    <property type="component" value="Unassembled WGS sequence"/>
</dbReference>
<comment type="pathway">
    <text evidence="1">Lipid metabolism.</text>
</comment>
<accession>A0A378Q6C7</accession>
<dbReference type="PANTHER" id="PTHR10434:SF64">
    <property type="entry name" value="1-ACYL-SN-GLYCEROL-3-PHOSPHATE ACYLTRANSFERASE-RELATED"/>
    <property type="match status" value="1"/>
</dbReference>
<dbReference type="GO" id="GO:0003841">
    <property type="term" value="F:1-acylglycerol-3-phosphate O-acyltransferase activity"/>
    <property type="evidence" value="ECO:0007669"/>
    <property type="project" value="TreeGrafter"/>
</dbReference>
<reference evidence="7 8" key="1">
    <citation type="submission" date="2018-06" db="EMBL/GenBank/DDBJ databases">
        <authorList>
            <consortium name="Pathogen Informatics"/>
            <person name="Doyle S."/>
        </authorList>
    </citation>
    <scope>NUCLEOTIDE SEQUENCE [LARGE SCALE GENOMIC DNA]</scope>
    <source>
        <strain evidence="7 8">NCTC11091</strain>
    </source>
</reference>
<evidence type="ECO:0000256" key="5">
    <source>
        <dbReference type="ARBA" id="ARBA00023315"/>
    </source>
</evidence>
<dbReference type="AlphaFoldDB" id="A0A378Q6C7"/>
<proteinExistence type="predicted"/>
<dbReference type="CDD" id="cd07989">
    <property type="entry name" value="LPLAT_AGPAT-like"/>
    <property type="match status" value="1"/>
</dbReference>
<gene>
    <name evidence="7" type="ORF">NCTC11091_00507</name>
</gene>
<dbReference type="RefSeq" id="WP_079352240.1">
    <property type="nucleotide sequence ID" value="NZ_MXAO01000075.1"/>
</dbReference>
<keyword evidence="2" id="KW-0444">Lipid biosynthesis</keyword>
<dbReference type="GO" id="GO:0006654">
    <property type="term" value="P:phosphatidic acid biosynthetic process"/>
    <property type="evidence" value="ECO:0007669"/>
    <property type="project" value="TreeGrafter"/>
</dbReference>
<name>A0A378Q6C7_9GAMM</name>
<keyword evidence="3 7" id="KW-0808">Transferase</keyword>
<organism evidence="7 8">
    <name type="scientific">Faucicola atlantae</name>
    <dbReference type="NCBI Taxonomy" id="34059"/>
    <lineage>
        <taxon>Bacteria</taxon>
        <taxon>Pseudomonadati</taxon>
        <taxon>Pseudomonadota</taxon>
        <taxon>Gammaproteobacteria</taxon>
        <taxon>Moraxellales</taxon>
        <taxon>Moraxellaceae</taxon>
        <taxon>Faucicola</taxon>
    </lineage>
</organism>
<evidence type="ECO:0000256" key="2">
    <source>
        <dbReference type="ARBA" id="ARBA00022516"/>
    </source>
</evidence>